<dbReference type="GO" id="GO:0003676">
    <property type="term" value="F:nucleic acid binding"/>
    <property type="evidence" value="ECO:0007669"/>
    <property type="project" value="InterPro"/>
</dbReference>
<accession>A0A6A5RCF7</accession>
<proteinExistence type="predicted"/>
<dbReference type="InterPro" id="IPR036397">
    <property type="entry name" value="RNaseH_sf"/>
</dbReference>
<dbReference type="OrthoDB" id="3755193at2759"/>
<gene>
    <name evidence="1" type="ORF">M421DRAFT_400737</name>
</gene>
<dbReference type="AlphaFoldDB" id="A0A6A5RCF7"/>
<dbReference type="RefSeq" id="XP_033445222.1">
    <property type="nucleotide sequence ID" value="XM_033590206.1"/>
</dbReference>
<reference evidence="1" key="1">
    <citation type="journal article" date="2020" name="Stud. Mycol.">
        <title>101 Dothideomycetes genomes: a test case for predicting lifestyles and emergence of pathogens.</title>
        <authorList>
            <person name="Haridas S."/>
            <person name="Albert R."/>
            <person name="Binder M."/>
            <person name="Bloem J."/>
            <person name="Labutti K."/>
            <person name="Salamov A."/>
            <person name="Andreopoulos B."/>
            <person name="Baker S."/>
            <person name="Barry K."/>
            <person name="Bills G."/>
            <person name="Bluhm B."/>
            <person name="Cannon C."/>
            <person name="Castanera R."/>
            <person name="Culley D."/>
            <person name="Daum C."/>
            <person name="Ezra D."/>
            <person name="Gonzalez J."/>
            <person name="Henrissat B."/>
            <person name="Kuo A."/>
            <person name="Liang C."/>
            <person name="Lipzen A."/>
            <person name="Lutzoni F."/>
            <person name="Magnuson J."/>
            <person name="Mondo S."/>
            <person name="Nolan M."/>
            <person name="Ohm R."/>
            <person name="Pangilinan J."/>
            <person name="Park H.-J."/>
            <person name="Ramirez L."/>
            <person name="Alfaro M."/>
            <person name="Sun H."/>
            <person name="Tritt A."/>
            <person name="Yoshinaga Y."/>
            <person name="Zwiers L.-H."/>
            <person name="Turgeon B."/>
            <person name="Goodwin S."/>
            <person name="Spatafora J."/>
            <person name="Crous P."/>
            <person name="Grigoriev I."/>
        </authorList>
    </citation>
    <scope>NUCLEOTIDE SEQUENCE</scope>
    <source>
        <strain evidence="1">CBS 183.55</strain>
    </source>
</reference>
<dbReference type="GeneID" id="54347867"/>
<name>A0A6A5RCF7_9PLEO</name>
<sequence length="105" mass="12394">MDCLCQTCTEARMTHIISRRPAESRAQRPFYRIAIDLIYIIPVGEECINGSKYALHSMDEYSKWHEIATIKRKDKPTLTRWFMASPYEQLRVWPRRGHLRANPAT</sequence>
<dbReference type="Proteomes" id="UP000800082">
    <property type="component" value="Unassembled WGS sequence"/>
</dbReference>
<evidence type="ECO:0000313" key="1">
    <source>
        <dbReference type="EMBL" id="KAF1924970.1"/>
    </source>
</evidence>
<keyword evidence="2" id="KW-1185">Reference proteome</keyword>
<evidence type="ECO:0000313" key="2">
    <source>
        <dbReference type="Proteomes" id="UP000800082"/>
    </source>
</evidence>
<dbReference type="EMBL" id="ML978988">
    <property type="protein sequence ID" value="KAF1924970.1"/>
    <property type="molecule type" value="Genomic_DNA"/>
</dbReference>
<organism evidence="1 2">
    <name type="scientific">Didymella exigua CBS 183.55</name>
    <dbReference type="NCBI Taxonomy" id="1150837"/>
    <lineage>
        <taxon>Eukaryota</taxon>
        <taxon>Fungi</taxon>
        <taxon>Dikarya</taxon>
        <taxon>Ascomycota</taxon>
        <taxon>Pezizomycotina</taxon>
        <taxon>Dothideomycetes</taxon>
        <taxon>Pleosporomycetidae</taxon>
        <taxon>Pleosporales</taxon>
        <taxon>Pleosporineae</taxon>
        <taxon>Didymellaceae</taxon>
        <taxon>Didymella</taxon>
    </lineage>
</organism>
<protein>
    <submittedName>
        <fullName evidence="1">Uncharacterized protein</fullName>
    </submittedName>
</protein>
<dbReference type="Gene3D" id="3.30.420.10">
    <property type="entry name" value="Ribonuclease H-like superfamily/Ribonuclease H"/>
    <property type="match status" value="1"/>
</dbReference>